<dbReference type="GO" id="GO:0005524">
    <property type="term" value="F:ATP binding"/>
    <property type="evidence" value="ECO:0007669"/>
    <property type="project" value="InterPro"/>
</dbReference>
<evidence type="ECO:0000313" key="3">
    <source>
        <dbReference type="EMBL" id="CAH9123682.1"/>
    </source>
</evidence>
<dbReference type="PROSITE" id="PS50011">
    <property type="entry name" value="PROTEIN_KINASE_DOM"/>
    <property type="match status" value="1"/>
</dbReference>
<dbReference type="Proteomes" id="UP001152523">
    <property type="component" value="Unassembled WGS sequence"/>
</dbReference>
<name>A0AAV0EIQ2_9ASTE</name>
<dbReference type="PANTHER" id="PTHR44329:SF260">
    <property type="entry name" value="PROTEIN KINASE DOMAIN-CONTAINING PROTEIN"/>
    <property type="match status" value="1"/>
</dbReference>
<dbReference type="SUPFAM" id="SSF56112">
    <property type="entry name" value="Protein kinase-like (PK-like)"/>
    <property type="match status" value="1"/>
</dbReference>
<gene>
    <name evidence="3" type="ORF">CEPIT_LOCUS25410</name>
</gene>
<dbReference type="Pfam" id="PF06760">
    <property type="entry name" value="DUF1221"/>
    <property type="match status" value="1"/>
</dbReference>
<dbReference type="PANTHER" id="PTHR44329">
    <property type="entry name" value="SERINE/THREONINE-PROTEIN KINASE TNNI3K-RELATED"/>
    <property type="match status" value="1"/>
</dbReference>
<dbReference type="InterPro" id="IPR001245">
    <property type="entry name" value="Ser-Thr/Tyr_kinase_cat_dom"/>
</dbReference>
<proteinExistence type="predicted"/>
<organism evidence="3 4">
    <name type="scientific">Cuscuta epithymum</name>
    <dbReference type="NCBI Taxonomy" id="186058"/>
    <lineage>
        <taxon>Eukaryota</taxon>
        <taxon>Viridiplantae</taxon>
        <taxon>Streptophyta</taxon>
        <taxon>Embryophyta</taxon>
        <taxon>Tracheophyta</taxon>
        <taxon>Spermatophyta</taxon>
        <taxon>Magnoliopsida</taxon>
        <taxon>eudicotyledons</taxon>
        <taxon>Gunneridae</taxon>
        <taxon>Pentapetalae</taxon>
        <taxon>asterids</taxon>
        <taxon>lamiids</taxon>
        <taxon>Solanales</taxon>
        <taxon>Convolvulaceae</taxon>
        <taxon>Cuscuteae</taxon>
        <taxon>Cuscuta</taxon>
        <taxon>Cuscuta subgen. Cuscuta</taxon>
    </lineage>
</organism>
<dbReference type="InterPro" id="IPR000719">
    <property type="entry name" value="Prot_kinase_dom"/>
</dbReference>
<dbReference type="InterPro" id="IPR011009">
    <property type="entry name" value="Kinase-like_dom_sf"/>
</dbReference>
<reference evidence="3" key="1">
    <citation type="submission" date="2022-07" db="EMBL/GenBank/DDBJ databases">
        <authorList>
            <person name="Macas J."/>
            <person name="Novak P."/>
            <person name="Neumann P."/>
        </authorList>
    </citation>
    <scope>NUCLEOTIDE SEQUENCE</scope>
</reference>
<accession>A0AAV0EIQ2</accession>
<evidence type="ECO:0000259" key="2">
    <source>
        <dbReference type="PROSITE" id="PS50011"/>
    </source>
</evidence>
<comment type="caution">
    <text evidence="3">The sequence shown here is derived from an EMBL/GenBank/DDBJ whole genome shotgun (WGS) entry which is preliminary data.</text>
</comment>
<dbReference type="InterPro" id="IPR010632">
    <property type="entry name" value="DUF1221"/>
</dbReference>
<sequence>MDQFRQIGEALGSIKALMVFQDCIQLNQRQCYLLVDMLNSAYNNTAELMKHNLRYEDKSFKWKVIETPLRELLRVFKEGEMYVRYCLETKDFWAKAITLYQNTDCVELHIHNLLSCISVVIEAIEMAGEVSSLDHEEIQKKRAVYALKYLKECKDQRIFNWRYGTQYLVSPDFCNRIKSVWNEDRWILKNKIEEKKISSKQNQGLVDLLMRNLNTPSDPLLPDRLMPCSVLVRSKDYHVRRRLEMDNQYKEVQWLGESFCLRHFFGDIEPLISDISHELTLSHPNIMHILCAFTDEEKKECFLIMDLMNKDLSSYIKEICGPKKRVPFSLPTAVDLMLQVARGMEYLHSMKIHHGNLNPFNVLVKARSTSTEGYLHAKVSGFGASHTRKMHVNQQNSPNYIWHAPEVLAEPEEYSEKSDVYSFGMICFEVLTGKVPFEDGHLQGEKMSRNIRVGERPLFPFPLPKYLTSLTKKCWHDDPNQRPRFSSICRILRYIKRFIVLNPEHTHPDSPMPLLLDYGDTFFTNKKAQIPLYVTHIPFQMFMYKVAEREKSTAIQRENNSESESDNASACGDEIVIADEPPPSPIERKSLGSPNVLSKKLSISKKSLDIKSIKQPGTPRGRSVTPVMLPHMSRHGRPKRMGSESQLVVMSPRERRMSGHMSDSELP</sequence>
<dbReference type="Gene3D" id="1.10.510.10">
    <property type="entry name" value="Transferase(Phosphotransferase) domain 1"/>
    <property type="match status" value="1"/>
</dbReference>
<dbReference type="InterPro" id="IPR051681">
    <property type="entry name" value="Ser/Thr_Kinases-Pseudokinases"/>
</dbReference>
<dbReference type="FunFam" id="1.10.510.10:FF:000778">
    <property type="entry name" value="Kinase family protein"/>
    <property type="match status" value="1"/>
</dbReference>
<evidence type="ECO:0000313" key="4">
    <source>
        <dbReference type="Proteomes" id="UP001152523"/>
    </source>
</evidence>
<dbReference type="GO" id="GO:0004674">
    <property type="term" value="F:protein serine/threonine kinase activity"/>
    <property type="evidence" value="ECO:0007669"/>
    <property type="project" value="TreeGrafter"/>
</dbReference>
<dbReference type="AlphaFoldDB" id="A0AAV0EIQ2"/>
<dbReference type="EMBL" id="CAMAPF010000932">
    <property type="protein sequence ID" value="CAH9123682.1"/>
    <property type="molecule type" value="Genomic_DNA"/>
</dbReference>
<dbReference type="Pfam" id="PF07714">
    <property type="entry name" value="PK_Tyr_Ser-Thr"/>
    <property type="match status" value="1"/>
</dbReference>
<protein>
    <recommendedName>
        <fullName evidence="2">Protein kinase domain-containing protein</fullName>
    </recommendedName>
</protein>
<keyword evidence="4" id="KW-1185">Reference proteome</keyword>
<feature type="domain" description="Protein kinase" evidence="2">
    <location>
        <begin position="195"/>
        <end position="495"/>
    </location>
</feature>
<evidence type="ECO:0000256" key="1">
    <source>
        <dbReference type="SAM" id="MobiDB-lite"/>
    </source>
</evidence>
<feature type="region of interest" description="Disordered" evidence="1">
    <location>
        <begin position="609"/>
        <end position="667"/>
    </location>
</feature>